<dbReference type="NCBIfam" id="NF033592">
    <property type="entry name" value="transpos_IS4_1"/>
    <property type="match status" value="1"/>
</dbReference>
<organism evidence="7 8">
    <name type="scientific">Lancefieldella rimae</name>
    <dbReference type="NCBI Taxonomy" id="1383"/>
    <lineage>
        <taxon>Bacteria</taxon>
        <taxon>Bacillati</taxon>
        <taxon>Actinomycetota</taxon>
        <taxon>Coriobacteriia</taxon>
        <taxon>Coriobacteriales</taxon>
        <taxon>Atopobiaceae</taxon>
        <taxon>Lancefieldella</taxon>
    </lineage>
</organism>
<dbReference type="InterPro" id="IPR012337">
    <property type="entry name" value="RNaseH-like_sf"/>
</dbReference>
<dbReference type="GO" id="GO:0003677">
    <property type="term" value="F:DNA binding"/>
    <property type="evidence" value="ECO:0007669"/>
    <property type="project" value="UniProtKB-KW"/>
</dbReference>
<feature type="non-terminal residue" evidence="7">
    <location>
        <position position="1"/>
    </location>
</feature>
<dbReference type="GO" id="GO:0006313">
    <property type="term" value="P:DNA transposition"/>
    <property type="evidence" value="ECO:0007669"/>
    <property type="project" value="InterPro"/>
</dbReference>
<evidence type="ECO:0000256" key="3">
    <source>
        <dbReference type="ARBA" id="ARBA00023125"/>
    </source>
</evidence>
<accession>A0A930W3J6</accession>
<comment type="caution">
    <text evidence="7">The sequence shown here is derived from an EMBL/GenBank/DDBJ whole genome shotgun (WGS) entry which is preliminary data.</text>
</comment>
<gene>
    <name evidence="7" type="ORF">HXK26_07830</name>
</gene>
<dbReference type="AlphaFoldDB" id="A0A930W3J6"/>
<evidence type="ECO:0000313" key="8">
    <source>
        <dbReference type="Proteomes" id="UP000698335"/>
    </source>
</evidence>
<name>A0A930W3J6_9ACTN</name>
<keyword evidence="4" id="KW-0233">DNA recombination</keyword>
<dbReference type="Proteomes" id="UP000698335">
    <property type="component" value="Unassembled WGS sequence"/>
</dbReference>
<comment type="similarity">
    <text evidence="1">Belongs to the transposase 11 family.</text>
</comment>
<proteinExistence type="inferred from homology"/>
<dbReference type="InterPro" id="IPR025399">
    <property type="entry name" value="DUF4372"/>
</dbReference>
<protein>
    <submittedName>
        <fullName evidence="7">IS4 family transposase</fullName>
    </submittedName>
</protein>
<dbReference type="Pfam" id="PF01609">
    <property type="entry name" value="DDE_Tnp_1"/>
    <property type="match status" value="1"/>
</dbReference>
<keyword evidence="3" id="KW-0238">DNA-binding</keyword>
<dbReference type="InterPro" id="IPR047952">
    <property type="entry name" value="Transpos_IS4"/>
</dbReference>
<evidence type="ECO:0000256" key="4">
    <source>
        <dbReference type="ARBA" id="ARBA00023172"/>
    </source>
</evidence>
<dbReference type="GO" id="GO:0004803">
    <property type="term" value="F:transposase activity"/>
    <property type="evidence" value="ECO:0007669"/>
    <property type="project" value="InterPro"/>
</dbReference>
<dbReference type="PANTHER" id="PTHR33258">
    <property type="entry name" value="TRANSPOSASE INSL FOR INSERTION SEQUENCE ELEMENT IS186A-RELATED"/>
    <property type="match status" value="1"/>
</dbReference>
<feature type="domain" description="DUF4372" evidence="6">
    <location>
        <begin position="7"/>
        <end position="80"/>
    </location>
</feature>
<dbReference type="SUPFAM" id="SSF53098">
    <property type="entry name" value="Ribonuclease H-like"/>
    <property type="match status" value="1"/>
</dbReference>
<dbReference type="Pfam" id="PF14294">
    <property type="entry name" value="DUF4372"/>
    <property type="match status" value="1"/>
</dbReference>
<feature type="non-terminal residue" evidence="7">
    <location>
        <position position="350"/>
    </location>
</feature>
<evidence type="ECO:0000259" key="5">
    <source>
        <dbReference type="Pfam" id="PF01609"/>
    </source>
</evidence>
<feature type="domain" description="Transposase IS4-like" evidence="5">
    <location>
        <begin position="138"/>
        <end position="346"/>
    </location>
</feature>
<sequence length="350" mass="40709">GKSTYFTGQPVYSQVLKLLDKEKILQISRETKGSEAYVKRFDGYHHLVVMLFGILKHFDSLRELEIGMKAEAHKLGHLGMNYPVRRSTLAEANIRRPQEFFASVYAYLLERYAKFLADSRPSKCYKGQPHEFKDWEKLLYMMDSTTITLFDNILKGVGRHPKSGKKKGGMKVHTVMKYHVGVPMVVQLTSAAKHDHYLLKEVHLPKDSTLAMDRGYVDIAQFQRLTEEGVCYVTKMKKNLKYEVLESVTYVNTEGLVTHIDQKVRFTRGELIHEARRVEIFYENKKPVVLLTNNYDFTVEDVAEIYRLRWAIESLYKQLKQNFPLHFFYGDSVNAVQIQTWVVLIANLLI</sequence>
<dbReference type="InterPro" id="IPR002559">
    <property type="entry name" value="Transposase_11"/>
</dbReference>
<evidence type="ECO:0000313" key="7">
    <source>
        <dbReference type="EMBL" id="MBF4808587.1"/>
    </source>
</evidence>
<reference evidence="7" key="1">
    <citation type="submission" date="2020-04" db="EMBL/GenBank/DDBJ databases">
        <title>Deep metagenomics examines the oral microbiome during advanced dental caries in children, revealing novel taxa and co-occurrences with host molecules.</title>
        <authorList>
            <person name="Baker J.L."/>
            <person name="Morton J.T."/>
            <person name="Dinis M."/>
            <person name="Alvarez R."/>
            <person name="Tran N.C."/>
            <person name="Knight R."/>
            <person name="Edlund A."/>
        </authorList>
    </citation>
    <scope>NUCLEOTIDE SEQUENCE</scope>
    <source>
        <strain evidence="7">JCVI_38_bin.5</strain>
    </source>
</reference>
<evidence type="ECO:0000259" key="6">
    <source>
        <dbReference type="Pfam" id="PF14294"/>
    </source>
</evidence>
<evidence type="ECO:0000256" key="2">
    <source>
        <dbReference type="ARBA" id="ARBA00022578"/>
    </source>
</evidence>
<keyword evidence="2" id="KW-0815">Transposition</keyword>
<evidence type="ECO:0000256" key="1">
    <source>
        <dbReference type="ARBA" id="ARBA00010075"/>
    </source>
</evidence>
<dbReference type="PANTHER" id="PTHR33258:SF1">
    <property type="entry name" value="TRANSPOSASE INSL FOR INSERTION SEQUENCE ELEMENT IS186A-RELATED"/>
    <property type="match status" value="1"/>
</dbReference>
<dbReference type="EMBL" id="JABZGW010000455">
    <property type="protein sequence ID" value="MBF4808587.1"/>
    <property type="molecule type" value="Genomic_DNA"/>
</dbReference>